<evidence type="ECO:0000259" key="9">
    <source>
        <dbReference type="PROSITE" id="PS51192"/>
    </source>
</evidence>
<dbReference type="Pfam" id="PF00270">
    <property type="entry name" value="DEAD"/>
    <property type="match status" value="1"/>
</dbReference>
<dbReference type="InterPro" id="IPR011545">
    <property type="entry name" value="DEAD/DEAH_box_helicase_dom"/>
</dbReference>
<dbReference type="CDD" id="cd17917">
    <property type="entry name" value="DEXHc_RHA-like"/>
    <property type="match status" value="1"/>
</dbReference>
<dbReference type="InterPro" id="IPR014001">
    <property type="entry name" value="Helicase_ATP-bd"/>
</dbReference>
<dbReference type="InterPro" id="IPR027417">
    <property type="entry name" value="P-loop_NTPase"/>
</dbReference>
<feature type="domain" description="Helicase C-terminal" evidence="10">
    <location>
        <begin position="492"/>
        <end position="664"/>
    </location>
</feature>
<dbReference type="PANTHER" id="PTHR18934:SF237">
    <property type="entry name" value="ATP-DEPENDENT DNA_RNA HELICASE DHX36"/>
    <property type="match status" value="1"/>
</dbReference>
<feature type="domain" description="Helicase ATP-binding" evidence="9">
    <location>
        <begin position="237"/>
        <end position="405"/>
    </location>
</feature>
<dbReference type="GO" id="GO:0003724">
    <property type="term" value="F:RNA helicase activity"/>
    <property type="evidence" value="ECO:0007669"/>
    <property type="project" value="UniProtKB-EC"/>
</dbReference>
<dbReference type="InterPro" id="IPR002464">
    <property type="entry name" value="DNA/RNA_helicase_DEAH_CS"/>
</dbReference>
<dbReference type="SMART" id="SM00847">
    <property type="entry name" value="HA2"/>
    <property type="match status" value="1"/>
</dbReference>
<dbReference type="GO" id="GO:0005737">
    <property type="term" value="C:cytoplasm"/>
    <property type="evidence" value="ECO:0007669"/>
    <property type="project" value="TreeGrafter"/>
</dbReference>
<evidence type="ECO:0000256" key="6">
    <source>
        <dbReference type="ARBA" id="ARBA00022884"/>
    </source>
</evidence>
<dbReference type="GO" id="GO:0005524">
    <property type="term" value="F:ATP binding"/>
    <property type="evidence" value="ECO:0007669"/>
    <property type="project" value="UniProtKB-KW"/>
</dbReference>
<evidence type="ECO:0000256" key="4">
    <source>
        <dbReference type="ARBA" id="ARBA00022806"/>
    </source>
</evidence>
<protein>
    <recommendedName>
        <fullName evidence="1">RNA helicase</fullName>
        <ecNumber evidence="1">3.6.4.13</ecNumber>
    </recommendedName>
</protein>
<reference evidence="11" key="1">
    <citation type="submission" date="2021-12" db="EMBL/GenBank/DDBJ databases">
        <authorList>
            <person name="Martin H S."/>
        </authorList>
    </citation>
    <scope>NUCLEOTIDE SEQUENCE</scope>
</reference>
<dbReference type="InterPro" id="IPR001650">
    <property type="entry name" value="Helicase_C-like"/>
</dbReference>
<keyword evidence="5" id="KW-0067">ATP-binding</keyword>
<dbReference type="AlphaFoldDB" id="A0A8J9UTP8"/>
<evidence type="ECO:0000256" key="1">
    <source>
        <dbReference type="ARBA" id="ARBA00012552"/>
    </source>
</evidence>
<feature type="non-terminal residue" evidence="11">
    <location>
        <position position="1038"/>
    </location>
</feature>
<evidence type="ECO:0000313" key="12">
    <source>
        <dbReference type="Proteomes" id="UP000838878"/>
    </source>
</evidence>
<dbReference type="FunFam" id="3.40.50.300:FF:000526">
    <property type="entry name" value="DExH-box ATP-dependent RNA helicase DExH3"/>
    <property type="match status" value="1"/>
</dbReference>
<dbReference type="EC" id="3.6.4.13" evidence="1"/>
<dbReference type="Gene3D" id="1.20.120.1080">
    <property type="match status" value="1"/>
</dbReference>
<keyword evidence="3" id="KW-0378">Hydrolase</keyword>
<keyword evidence="6" id="KW-0694">RNA-binding</keyword>
<keyword evidence="2" id="KW-0547">Nucleotide-binding</keyword>
<organism evidence="11 12">
    <name type="scientific">Brenthis ino</name>
    <name type="common">lesser marbled fritillary</name>
    <dbReference type="NCBI Taxonomy" id="405034"/>
    <lineage>
        <taxon>Eukaryota</taxon>
        <taxon>Metazoa</taxon>
        <taxon>Ecdysozoa</taxon>
        <taxon>Arthropoda</taxon>
        <taxon>Hexapoda</taxon>
        <taxon>Insecta</taxon>
        <taxon>Pterygota</taxon>
        <taxon>Neoptera</taxon>
        <taxon>Endopterygota</taxon>
        <taxon>Lepidoptera</taxon>
        <taxon>Glossata</taxon>
        <taxon>Ditrysia</taxon>
        <taxon>Papilionoidea</taxon>
        <taxon>Nymphalidae</taxon>
        <taxon>Heliconiinae</taxon>
        <taxon>Argynnini</taxon>
        <taxon>Brenthis</taxon>
    </lineage>
</organism>
<dbReference type="CDD" id="cd18791">
    <property type="entry name" value="SF2_C_RHA"/>
    <property type="match status" value="1"/>
</dbReference>
<dbReference type="Pfam" id="PF04408">
    <property type="entry name" value="WHD_HA2"/>
    <property type="match status" value="1"/>
</dbReference>
<evidence type="ECO:0000313" key="11">
    <source>
        <dbReference type="EMBL" id="CAH0725707.1"/>
    </source>
</evidence>
<evidence type="ECO:0000256" key="2">
    <source>
        <dbReference type="ARBA" id="ARBA00022741"/>
    </source>
</evidence>
<comment type="similarity">
    <text evidence="7">Belongs to the DExH box helicase family.</text>
</comment>
<dbReference type="GO" id="GO:0051880">
    <property type="term" value="F:G-quadruplex DNA binding"/>
    <property type="evidence" value="ECO:0007669"/>
    <property type="project" value="TreeGrafter"/>
</dbReference>
<dbReference type="GO" id="GO:0005634">
    <property type="term" value="C:nucleus"/>
    <property type="evidence" value="ECO:0007669"/>
    <property type="project" value="TreeGrafter"/>
</dbReference>
<dbReference type="InterPro" id="IPR007502">
    <property type="entry name" value="Helicase-assoc_dom"/>
</dbReference>
<evidence type="ECO:0000256" key="8">
    <source>
        <dbReference type="SAM" id="MobiDB-lite"/>
    </source>
</evidence>
<dbReference type="Pfam" id="PF00271">
    <property type="entry name" value="Helicase_C"/>
    <property type="match status" value="1"/>
</dbReference>
<evidence type="ECO:0000259" key="10">
    <source>
        <dbReference type="PROSITE" id="PS51194"/>
    </source>
</evidence>
<dbReference type="InterPro" id="IPR048333">
    <property type="entry name" value="HA2_WH"/>
</dbReference>
<dbReference type="Proteomes" id="UP000838878">
    <property type="component" value="Chromosome 5"/>
</dbReference>
<sequence length="1038" mass="117733">MSRNFNNWGRGRSRPSSRSRGRHWGNQQYNVPRGLRGKEIGLYFRDLNAKKQKKDPTINLKIPDMVLAALDNNLKHVFKLAAQQNILLPKFEQLDIFKNNTSTAGEVKSETCSDSDDYNTTSQNIVNYTCEAGPSGSDFIPNKDEGEEYKSNPKLLALKKLCDYKYGYEDIITGTFEEKLDECLNNGVSINLVDNETGNLNTALFIEYQDMLESNGYIEMLKFREKLPAYVKAKDIIDKINQNQIMVISGETGCGKSTQVPQIILDDAICNNRGANTKVLVTQPRRIAASALATRVSKERGEILGHSVGYAVRLERAEERPRGSIQYCTTGILLAELEVNQGLTKYSHIILDEVHERDVHVDFSMCILKQVLKKRKDLKLILMSATLDAESLSSYFDNCPMMHIEGLAFPVEDIYLEDILHITKFRLPPEMPKKQQPKWIKYKNKNAEDDMEKDILYKREIWPWLESLKDKLSYDVYKILQDSRVEDLSLELVVELLSYICKGKPGAILVFLPGIGEITKLMRLMNESNRFPTNRFEIHPLHSKLPTLEQHKIFERPPESVRKIIIATNIAETSITIDDIVYVIDCGKIKLSGLNVEKNQSTLAVEWVSKANLHQRRGRAGRCQPGICYHLLTSYRASVIQDRLSPELQRSNLLEPVLMIKRLRLGMVADALKDFPSVPADSTICWAIKHLQKCGALDDTETLTALGWHLARLPVHPAAGKLLLLGALFGCLDRAASVAAVWGFKDPFQLVIGKESKVDKAKRDLAMGEPSDHIAISEAIMQWEDCSYRNKRSFAYDNFLSNNTLQLLSDMKHQFGHHLRQMGFLTSGNIRSPWENRNANNLSLFKAIVAASLYPNVAHVKWRNLNKPGKTARFSARNAEDGRLTVHPSSVMAMPKIQKGCGFSGQLCNSPGANWLVYWLKQRSSELFLLDVTLIYTLPLLFFGEFMVCDDVDDPEHCLLSITNIKVRCKRESANKLFELRCLLDKVLASKITDSSINSVQHNEFEEQVLNTVIQLITAEDERAEYIDDYQDSDTSEN</sequence>
<dbReference type="Gene3D" id="3.40.50.300">
    <property type="entry name" value="P-loop containing nucleotide triphosphate hydrolases"/>
    <property type="match status" value="2"/>
</dbReference>
<keyword evidence="12" id="KW-1185">Reference proteome</keyword>
<dbReference type="OrthoDB" id="5600252at2759"/>
<proteinExistence type="inferred from homology"/>
<dbReference type="SUPFAM" id="SSF52540">
    <property type="entry name" value="P-loop containing nucleoside triphosphate hydrolases"/>
    <property type="match status" value="1"/>
</dbReference>
<dbReference type="PROSITE" id="PS51194">
    <property type="entry name" value="HELICASE_CTER"/>
    <property type="match status" value="1"/>
</dbReference>
<dbReference type="GO" id="GO:0016787">
    <property type="term" value="F:hydrolase activity"/>
    <property type="evidence" value="ECO:0007669"/>
    <property type="project" value="UniProtKB-KW"/>
</dbReference>
<evidence type="ECO:0000256" key="3">
    <source>
        <dbReference type="ARBA" id="ARBA00022801"/>
    </source>
</evidence>
<dbReference type="PROSITE" id="PS00690">
    <property type="entry name" value="DEAH_ATP_HELICASE"/>
    <property type="match status" value="1"/>
</dbReference>
<dbReference type="Pfam" id="PF21010">
    <property type="entry name" value="HA2_C"/>
    <property type="match status" value="1"/>
</dbReference>
<dbReference type="GO" id="GO:0002151">
    <property type="term" value="F:G-quadruplex RNA binding"/>
    <property type="evidence" value="ECO:0007669"/>
    <property type="project" value="TreeGrafter"/>
</dbReference>
<evidence type="ECO:0000256" key="5">
    <source>
        <dbReference type="ARBA" id="ARBA00022840"/>
    </source>
</evidence>
<dbReference type="PANTHER" id="PTHR18934">
    <property type="entry name" value="ATP-DEPENDENT RNA HELICASE"/>
    <property type="match status" value="1"/>
</dbReference>
<evidence type="ECO:0000256" key="7">
    <source>
        <dbReference type="ARBA" id="ARBA00060772"/>
    </source>
</evidence>
<dbReference type="GO" id="GO:0003678">
    <property type="term" value="F:DNA helicase activity"/>
    <property type="evidence" value="ECO:0007669"/>
    <property type="project" value="TreeGrafter"/>
</dbReference>
<dbReference type="SMART" id="SM00487">
    <property type="entry name" value="DEXDc"/>
    <property type="match status" value="1"/>
</dbReference>
<feature type="compositionally biased region" description="Basic residues" evidence="8">
    <location>
        <begin position="11"/>
        <end position="23"/>
    </location>
</feature>
<feature type="region of interest" description="Disordered" evidence="8">
    <location>
        <begin position="1"/>
        <end position="31"/>
    </location>
</feature>
<accession>A0A8J9UTP8</accession>
<gene>
    <name evidence="11" type="ORF">BINO364_LOCUS11267</name>
</gene>
<keyword evidence="4" id="KW-0347">Helicase</keyword>
<dbReference type="EMBL" id="OV170225">
    <property type="protein sequence ID" value="CAH0725707.1"/>
    <property type="molecule type" value="Genomic_DNA"/>
</dbReference>
<name>A0A8J9UTP8_9NEOP</name>
<dbReference type="SMART" id="SM00490">
    <property type="entry name" value="HELICc"/>
    <property type="match status" value="1"/>
</dbReference>
<dbReference type="PROSITE" id="PS51192">
    <property type="entry name" value="HELICASE_ATP_BIND_1"/>
    <property type="match status" value="1"/>
</dbReference>